<evidence type="ECO:0008006" key="8">
    <source>
        <dbReference type="Google" id="ProtNLM"/>
    </source>
</evidence>
<keyword evidence="7" id="KW-1185">Reference proteome</keyword>
<comment type="caution">
    <text evidence="6">The sequence shown here is derived from an EMBL/GenBank/DDBJ whole genome shotgun (WGS) entry which is preliminary data.</text>
</comment>
<proteinExistence type="inferred from homology"/>
<dbReference type="Gene3D" id="2.60.40.1900">
    <property type="entry name" value="Beta-microseminoprotein (PSP94) domain"/>
    <property type="match status" value="1"/>
</dbReference>
<evidence type="ECO:0000313" key="6">
    <source>
        <dbReference type="EMBL" id="KAG7322867.1"/>
    </source>
</evidence>
<evidence type="ECO:0000256" key="3">
    <source>
        <dbReference type="ARBA" id="ARBA00022525"/>
    </source>
</evidence>
<protein>
    <recommendedName>
        <fullName evidence="8">Beta-microseminoprotein</fullName>
    </recommendedName>
</protein>
<reference evidence="6 7" key="1">
    <citation type="submission" date="2021-06" db="EMBL/GenBank/DDBJ databases">
        <title>Chromosome-level genome assembly of the red-tail catfish (Hemibagrus wyckioides).</title>
        <authorList>
            <person name="Shao F."/>
        </authorList>
    </citation>
    <scope>NUCLEOTIDE SEQUENCE [LARGE SCALE GENOMIC DNA]</scope>
    <source>
        <strain evidence="6">EC202008001</strain>
        <tissue evidence="6">Blood</tissue>
    </source>
</reference>
<keyword evidence="4" id="KW-1015">Disulfide bond</keyword>
<accession>A0A9D3SFZ6</accession>
<feature type="signal peptide" evidence="5">
    <location>
        <begin position="1"/>
        <end position="20"/>
    </location>
</feature>
<dbReference type="InterPro" id="IPR008735">
    <property type="entry name" value="PSP94"/>
</dbReference>
<evidence type="ECO:0000256" key="4">
    <source>
        <dbReference type="ARBA" id="ARBA00023157"/>
    </source>
</evidence>
<dbReference type="Proteomes" id="UP000824219">
    <property type="component" value="Linkage Group LG16"/>
</dbReference>
<dbReference type="EMBL" id="JAHKSW010000016">
    <property type="protein sequence ID" value="KAG7322867.1"/>
    <property type="molecule type" value="Genomic_DNA"/>
</dbReference>
<evidence type="ECO:0000256" key="1">
    <source>
        <dbReference type="ARBA" id="ARBA00004613"/>
    </source>
</evidence>
<dbReference type="Pfam" id="PF05825">
    <property type="entry name" value="PSP94"/>
    <property type="match status" value="1"/>
</dbReference>
<evidence type="ECO:0000256" key="5">
    <source>
        <dbReference type="SAM" id="SignalP"/>
    </source>
</evidence>
<keyword evidence="5" id="KW-0732">Signal</keyword>
<dbReference type="PANTHER" id="PTHR10500:SF7">
    <property type="entry name" value="BETA-MICROSEMINOPROTEIN"/>
    <property type="match status" value="1"/>
</dbReference>
<comment type="subcellular location">
    <subcellularLocation>
        <location evidence="1">Secreted</location>
    </subcellularLocation>
</comment>
<feature type="chain" id="PRO_5038580271" description="Beta-microseminoprotein" evidence="5">
    <location>
        <begin position="21"/>
        <end position="105"/>
    </location>
</feature>
<gene>
    <name evidence="6" type="ORF">KOW79_014213</name>
</gene>
<dbReference type="GO" id="GO:0005576">
    <property type="term" value="C:extracellular region"/>
    <property type="evidence" value="ECO:0007669"/>
    <property type="project" value="UniProtKB-SubCell"/>
</dbReference>
<comment type="similarity">
    <text evidence="2">Belongs to the beta-microseminoprotein family.</text>
</comment>
<name>A0A9D3SFZ6_9TELE</name>
<dbReference type="PANTHER" id="PTHR10500">
    <property type="entry name" value="BETA-MICROSEMINOPROTEIN"/>
    <property type="match status" value="1"/>
</dbReference>
<sequence length="105" mass="11685">MKRSVFVGFVLLALVPLIHAACIRQLPSFGATHCQDGLDKTWHPIGAEWLNSECARCTCGVDGMECCYIWPTRVSGGCTIKYDYDACTYEFIYPDKNLPCAVSLK</sequence>
<evidence type="ECO:0000256" key="2">
    <source>
        <dbReference type="ARBA" id="ARBA00010352"/>
    </source>
</evidence>
<keyword evidence="3" id="KW-0964">Secreted</keyword>
<evidence type="ECO:0000313" key="7">
    <source>
        <dbReference type="Proteomes" id="UP000824219"/>
    </source>
</evidence>
<dbReference type="OrthoDB" id="6076852at2759"/>
<dbReference type="AlphaFoldDB" id="A0A9D3SFZ6"/>
<organism evidence="6 7">
    <name type="scientific">Hemibagrus wyckioides</name>
    <dbReference type="NCBI Taxonomy" id="337641"/>
    <lineage>
        <taxon>Eukaryota</taxon>
        <taxon>Metazoa</taxon>
        <taxon>Chordata</taxon>
        <taxon>Craniata</taxon>
        <taxon>Vertebrata</taxon>
        <taxon>Euteleostomi</taxon>
        <taxon>Actinopterygii</taxon>
        <taxon>Neopterygii</taxon>
        <taxon>Teleostei</taxon>
        <taxon>Ostariophysi</taxon>
        <taxon>Siluriformes</taxon>
        <taxon>Bagridae</taxon>
        <taxon>Hemibagrus</taxon>
    </lineage>
</organism>